<evidence type="ECO:0000313" key="2">
    <source>
        <dbReference type="EMBL" id="MBN8662541.1"/>
    </source>
</evidence>
<dbReference type="AlphaFoldDB" id="A0A8J7TNX7"/>
<dbReference type="Proteomes" id="UP000664277">
    <property type="component" value="Unassembled WGS sequence"/>
</dbReference>
<comment type="caution">
    <text evidence="2">The sequence shown here is derived from an EMBL/GenBank/DDBJ whole genome shotgun (WGS) entry which is preliminary data.</text>
</comment>
<dbReference type="EMBL" id="JAFLCK010000042">
    <property type="protein sequence ID" value="MBN8662541.1"/>
    <property type="molecule type" value="Genomic_DNA"/>
</dbReference>
<feature type="compositionally biased region" description="Basic and acidic residues" evidence="1">
    <location>
        <begin position="1"/>
        <end position="14"/>
    </location>
</feature>
<proteinExistence type="predicted"/>
<feature type="compositionally biased region" description="Basic and acidic residues" evidence="1">
    <location>
        <begin position="67"/>
        <end position="79"/>
    </location>
</feature>
<feature type="region of interest" description="Disordered" evidence="1">
    <location>
        <begin position="1"/>
        <end position="20"/>
    </location>
</feature>
<sequence>MVSRNDEPREKHESAQIGKGVLSADLSMLGGSLLSSPEARQTFQHRETSKATEAPGLNNLTLVGDDSSTKAKDGYRGKPADQGSSFSPSLDSSFGDFTISGKNEFNQWAGNRARAHNLVENSRRDLTEENAFRHTITSAIYAMKYGERTSLEMGWMNEQKDFNLYSSYRGKIDLAKIADTNADLLNNRAGVEIARRLMQEKGEDKVTVKDIEDAVIKALKEGKLVTRPMQELQNGRLAEEMLSYRRMPDLIKWQAENGPTEQDRRAARAIVRDRRL</sequence>
<organism evidence="2 3">
    <name type="scientific">Candidatus Obscuribacter phosphatis</name>
    <dbReference type="NCBI Taxonomy" id="1906157"/>
    <lineage>
        <taxon>Bacteria</taxon>
        <taxon>Bacillati</taxon>
        <taxon>Candidatus Melainabacteria</taxon>
        <taxon>Candidatus Obscuribacterales</taxon>
        <taxon>Candidatus Obscuribacteraceae</taxon>
        <taxon>Candidatus Obscuribacter</taxon>
    </lineage>
</organism>
<accession>A0A8J7TNX7</accession>
<evidence type="ECO:0000256" key="1">
    <source>
        <dbReference type="SAM" id="MobiDB-lite"/>
    </source>
</evidence>
<feature type="region of interest" description="Disordered" evidence="1">
    <location>
        <begin position="32"/>
        <end position="89"/>
    </location>
</feature>
<name>A0A8J7TNX7_9BACT</name>
<protein>
    <submittedName>
        <fullName evidence="2">Uncharacterized protein</fullName>
    </submittedName>
</protein>
<gene>
    <name evidence="2" type="ORF">J0M35_19390</name>
</gene>
<evidence type="ECO:0000313" key="3">
    <source>
        <dbReference type="Proteomes" id="UP000664277"/>
    </source>
</evidence>
<reference evidence="2" key="1">
    <citation type="submission" date="2021-02" db="EMBL/GenBank/DDBJ databases">
        <title>Genome-Resolved Metagenomics of a Microbial Community Performing Photosynthetic Biological Nutrient Removal.</title>
        <authorList>
            <person name="Mcdaniel E.A."/>
        </authorList>
    </citation>
    <scope>NUCLEOTIDE SEQUENCE</scope>
    <source>
        <strain evidence="2">UWPOB_OBS1</strain>
    </source>
</reference>